<accession>A0A078AIC7</accession>
<organism evidence="1 2">
    <name type="scientific">Stylonychia lemnae</name>
    <name type="common">Ciliate</name>
    <dbReference type="NCBI Taxonomy" id="5949"/>
    <lineage>
        <taxon>Eukaryota</taxon>
        <taxon>Sar</taxon>
        <taxon>Alveolata</taxon>
        <taxon>Ciliophora</taxon>
        <taxon>Intramacronucleata</taxon>
        <taxon>Spirotrichea</taxon>
        <taxon>Stichotrichia</taxon>
        <taxon>Sporadotrichida</taxon>
        <taxon>Oxytrichidae</taxon>
        <taxon>Stylonychinae</taxon>
        <taxon>Stylonychia</taxon>
    </lineage>
</organism>
<dbReference type="InParanoid" id="A0A078AIC7"/>
<name>A0A078AIC7_STYLE</name>
<protein>
    <submittedName>
        <fullName evidence="1">Uncharacterized protein</fullName>
    </submittedName>
</protein>
<proteinExistence type="predicted"/>
<evidence type="ECO:0000313" key="2">
    <source>
        <dbReference type="Proteomes" id="UP000039865"/>
    </source>
</evidence>
<reference evidence="1 2" key="1">
    <citation type="submission" date="2014-06" db="EMBL/GenBank/DDBJ databases">
        <authorList>
            <person name="Swart Estienne"/>
        </authorList>
    </citation>
    <scope>NUCLEOTIDE SEQUENCE [LARGE SCALE GENOMIC DNA]</scope>
    <source>
        <strain evidence="1 2">130c</strain>
    </source>
</reference>
<dbReference type="AlphaFoldDB" id="A0A078AIC7"/>
<gene>
    <name evidence="1" type="primary">Contig18884.g20033</name>
    <name evidence="1" type="ORF">STYLEM_9565</name>
</gene>
<sequence length="463" mass="53043">MGNFMCGHNEASGGFSFFEGLTYNYIKKSNQQPQGYISSKVYKTKRSICSRMGRNTRDNKEQGESKKDTLLSQFSWNKMKERSHSFTETGRDQNGYKKAIPFSELCLNANQEIQGSQCKQCQRIQKHKIRIIKNQDKLLNQSLDIHQMIRFKSFKIQSTLSQDLMPISLLGQRLKIINNKSQQDLINSYQEKDYENLLQEVQYTQECQDRDPTLDLTFKPLNQSTHSSDQKSLKIDAVSFMDKIGASLLQTPKRPTMTFACDECESETSKPVQRARSNSLCLICTDQHKPINLIEKQQMMFKGMLGLQKSPRKGTEFSCHQQQQDNIHYVEFTNDLHIINQKLVNFDKYESAASADFNDDLDSYEEELFMDNSDIQMIQTQKQQLQSQVIQQEIEQQKLGGNNGGGGILGDFSLLLEIYFNDDTQPGLEGCGTGLIADLDQIQPTLTDCKVEDFGMETVKDMN</sequence>
<dbReference type="Proteomes" id="UP000039865">
    <property type="component" value="Unassembled WGS sequence"/>
</dbReference>
<evidence type="ECO:0000313" key="1">
    <source>
        <dbReference type="EMBL" id="CDW80563.1"/>
    </source>
</evidence>
<dbReference type="EMBL" id="CCKQ01009100">
    <property type="protein sequence ID" value="CDW80563.1"/>
    <property type="molecule type" value="Genomic_DNA"/>
</dbReference>
<keyword evidence="2" id="KW-1185">Reference proteome</keyword>